<organism evidence="4 5">
    <name type="scientific">Methylocystis rosea</name>
    <dbReference type="NCBI Taxonomy" id="173366"/>
    <lineage>
        <taxon>Bacteria</taxon>
        <taxon>Pseudomonadati</taxon>
        <taxon>Pseudomonadota</taxon>
        <taxon>Alphaproteobacteria</taxon>
        <taxon>Hyphomicrobiales</taxon>
        <taxon>Methylocystaceae</taxon>
        <taxon>Methylocystis</taxon>
    </lineage>
</organism>
<dbReference type="Proteomes" id="UP000273982">
    <property type="component" value="Chromosome"/>
</dbReference>
<name>A0A3G8M298_9HYPH</name>
<protein>
    <submittedName>
        <fullName evidence="4">Lytic transglycosylase domain-containing protein</fullName>
    </submittedName>
</protein>
<gene>
    <name evidence="4" type="ORF">EHO51_04490</name>
</gene>
<feature type="region of interest" description="Disordered" evidence="2">
    <location>
        <begin position="1"/>
        <end position="31"/>
    </location>
</feature>
<dbReference type="InterPro" id="IPR023346">
    <property type="entry name" value="Lysozyme-like_dom_sf"/>
</dbReference>
<evidence type="ECO:0000313" key="4">
    <source>
        <dbReference type="EMBL" id="AZG76051.1"/>
    </source>
</evidence>
<dbReference type="AlphaFoldDB" id="A0A3G8M298"/>
<dbReference type="Gene3D" id="1.10.530.10">
    <property type="match status" value="1"/>
</dbReference>
<dbReference type="KEGG" id="mros:EHO51_04490"/>
<feature type="domain" description="Transglycosylase SLT" evidence="3">
    <location>
        <begin position="152"/>
        <end position="201"/>
    </location>
</feature>
<evidence type="ECO:0000259" key="3">
    <source>
        <dbReference type="Pfam" id="PF01464"/>
    </source>
</evidence>
<evidence type="ECO:0000256" key="1">
    <source>
        <dbReference type="ARBA" id="ARBA00009387"/>
    </source>
</evidence>
<dbReference type="SUPFAM" id="SSF53955">
    <property type="entry name" value="Lysozyme-like"/>
    <property type="match status" value="1"/>
</dbReference>
<dbReference type="InterPro" id="IPR008258">
    <property type="entry name" value="Transglycosylase_SLT_dom_1"/>
</dbReference>
<dbReference type="Pfam" id="PF01464">
    <property type="entry name" value="SLT"/>
    <property type="match status" value="1"/>
</dbReference>
<feature type="compositionally biased region" description="Polar residues" evidence="2">
    <location>
        <begin position="22"/>
        <end position="31"/>
    </location>
</feature>
<dbReference type="EMBL" id="CP034086">
    <property type="protein sequence ID" value="AZG76051.1"/>
    <property type="molecule type" value="Genomic_DNA"/>
</dbReference>
<dbReference type="RefSeq" id="WP_124737889.1">
    <property type="nucleotide sequence ID" value="NZ_CP034086.1"/>
</dbReference>
<reference evidence="4 5" key="1">
    <citation type="submission" date="2018-11" db="EMBL/GenBank/DDBJ databases">
        <title>Genome squencing of methanotrophic bacteria isolated from alkaline groundwater in Korea.</title>
        <authorList>
            <person name="Nguyen L.N."/>
        </authorList>
    </citation>
    <scope>NUCLEOTIDE SEQUENCE [LARGE SCALE GENOMIC DNA]</scope>
    <source>
        <strain evidence="4 5">GW6</strain>
    </source>
</reference>
<evidence type="ECO:0000256" key="2">
    <source>
        <dbReference type="SAM" id="MobiDB-lite"/>
    </source>
</evidence>
<evidence type="ECO:0000313" key="5">
    <source>
        <dbReference type="Proteomes" id="UP000273982"/>
    </source>
</evidence>
<proteinExistence type="inferred from homology"/>
<comment type="similarity">
    <text evidence="1">Belongs to the virb1 family.</text>
</comment>
<sequence>MTVTVTNAPPPSKDEKAASPRSGRQSKASPQATLPGLLLDQSCSPLLRALCVATLLSVLAVLAMTAERDETRRPERTARAARARVAASPLTTLATLTQSADDDTALDSDFSLEQAALTWSHRLGSDDAFDTPGVMRFGSVKVQQSIVERVVKAAQTTEMDPALLMAIADKESNFSSTAKARTSSASGLFQFVEKTWLKAMKTFGWRHGHGETAAVIASDDSARVSGQKRAQILGLRNDPYLSAVLAAEMLKKDSTRIAEKIGRPLTRGETYLIHFLGPDDAERFMRTMDEAPHTSAASLLPRPARANRPIFYEQQGRRLKVRSVQEVHEAFETMMDKRTSRYEDVAAKLPGGATAYAE</sequence>
<accession>A0A3G8M298</accession>